<dbReference type="FunFam" id="2.40.50.140:FF:000064">
    <property type="entry name" value="Replication protein A subunit"/>
    <property type="match status" value="1"/>
</dbReference>
<feature type="region of interest" description="Disordered" evidence="5">
    <location>
        <begin position="174"/>
        <end position="195"/>
    </location>
</feature>
<dbReference type="AlphaFoldDB" id="A0A8K0I7H7"/>
<evidence type="ECO:0000259" key="6">
    <source>
        <dbReference type="Pfam" id="PF08646"/>
    </source>
</evidence>
<name>A0A8K0I7H7_COCNU</name>
<dbReference type="InterPro" id="IPR013955">
    <property type="entry name" value="Rep_factor-A_C"/>
</dbReference>
<dbReference type="SUPFAM" id="SSF50249">
    <property type="entry name" value="Nucleic acid-binding proteins"/>
    <property type="match status" value="2"/>
</dbReference>
<gene>
    <name evidence="8" type="ORF">COCNU_05G001710</name>
</gene>
<dbReference type="PANTHER" id="PTHR23273:SF32">
    <property type="entry name" value="REPLICATION PROTEIN A 70 KDA DNA-BINDING SUBUNIT B-RELATED"/>
    <property type="match status" value="1"/>
</dbReference>
<accession>A0A8K0I7H7</accession>
<comment type="subcellular location">
    <subcellularLocation>
        <location evidence="1">Nucleus</location>
    </subcellularLocation>
</comment>
<keyword evidence="3" id="KW-0238">DNA-binding</keyword>
<feature type="domain" description="Replication factor A C-terminal" evidence="6">
    <location>
        <begin position="199"/>
        <end position="249"/>
    </location>
</feature>
<feature type="domain" description="Replication protein A OB" evidence="7">
    <location>
        <begin position="88"/>
        <end position="166"/>
    </location>
</feature>
<dbReference type="InterPro" id="IPR012340">
    <property type="entry name" value="NA-bd_OB-fold"/>
</dbReference>
<dbReference type="Proteomes" id="UP000797356">
    <property type="component" value="Chromosome 5"/>
</dbReference>
<keyword evidence="4" id="KW-0539">Nucleus</keyword>
<evidence type="ECO:0000259" key="7">
    <source>
        <dbReference type="Pfam" id="PF16900"/>
    </source>
</evidence>
<proteinExistence type="predicted"/>
<evidence type="ECO:0000256" key="1">
    <source>
        <dbReference type="ARBA" id="ARBA00004123"/>
    </source>
</evidence>
<evidence type="ECO:0000256" key="5">
    <source>
        <dbReference type="SAM" id="MobiDB-lite"/>
    </source>
</evidence>
<dbReference type="Gene3D" id="2.40.50.140">
    <property type="entry name" value="Nucleic acid-binding proteins"/>
    <property type="match status" value="2"/>
</dbReference>
<dbReference type="GO" id="GO:0051321">
    <property type="term" value="P:meiotic cell cycle"/>
    <property type="evidence" value="ECO:0007669"/>
    <property type="project" value="TreeGrafter"/>
</dbReference>
<protein>
    <submittedName>
        <fullName evidence="8">Uncharacterized protein</fullName>
    </submittedName>
</protein>
<sequence>MADLGRQQPASPTAPNLPTVAMMPLLTLQGLIVTKCEVVSPSLEMEIKSDVEKVESGILLKPQKDEPGILLKPKQEAVSKSAAQIMHEQCRMKSNNETIPKRDIIVADDSSKTVTVSLWHELATNVGQELLDMAGTTPVVAIKCLKVGDFQGVSLSTLNRSTVLINPDLPESEKPRTWYDSEGKGTQMASVGSNMNSSSKTGLRYIMVVKVSDHSGEAWLSVFNEQPEKIIGCTADKLDRIKTEDLGSVMNKQDVWLSSTLRQNNSRSKFVINGLGIAVSQ</sequence>
<dbReference type="Pfam" id="PF08646">
    <property type="entry name" value="Rep_fac-A_C"/>
    <property type="match status" value="1"/>
</dbReference>
<dbReference type="CDD" id="cd04475">
    <property type="entry name" value="RPA1_DBD_B"/>
    <property type="match status" value="1"/>
</dbReference>
<dbReference type="OrthoDB" id="1724989at2759"/>
<dbReference type="InterPro" id="IPR031657">
    <property type="entry name" value="REPA_OB_2"/>
</dbReference>
<evidence type="ECO:0000313" key="8">
    <source>
        <dbReference type="EMBL" id="KAG1341942.1"/>
    </source>
</evidence>
<keyword evidence="2" id="KW-0235">DNA replication</keyword>
<dbReference type="EMBL" id="CM017876">
    <property type="protein sequence ID" value="KAG1341942.1"/>
    <property type="molecule type" value="Genomic_DNA"/>
</dbReference>
<dbReference type="Pfam" id="PF16900">
    <property type="entry name" value="REPA_OB_2"/>
    <property type="match status" value="1"/>
</dbReference>
<comment type="caution">
    <text evidence="8">The sequence shown here is derived from an EMBL/GenBank/DDBJ whole genome shotgun (WGS) entry which is preliminary data.</text>
</comment>
<reference evidence="8" key="2">
    <citation type="submission" date="2019-07" db="EMBL/GenBank/DDBJ databases">
        <authorList>
            <person name="Yang Y."/>
            <person name="Bocs S."/>
            <person name="Baudouin L."/>
        </authorList>
    </citation>
    <scope>NUCLEOTIDE SEQUENCE</scope>
    <source>
        <tissue evidence="8">Spear leaf of Hainan Tall coconut</tissue>
    </source>
</reference>
<evidence type="ECO:0000256" key="3">
    <source>
        <dbReference type="ARBA" id="ARBA00023125"/>
    </source>
</evidence>
<evidence type="ECO:0000313" key="9">
    <source>
        <dbReference type="Proteomes" id="UP000797356"/>
    </source>
</evidence>
<dbReference type="GO" id="GO:0006289">
    <property type="term" value="P:nucleotide-excision repair"/>
    <property type="evidence" value="ECO:0007669"/>
    <property type="project" value="TreeGrafter"/>
</dbReference>
<dbReference type="GO" id="GO:0003684">
    <property type="term" value="F:damaged DNA binding"/>
    <property type="evidence" value="ECO:0007669"/>
    <property type="project" value="TreeGrafter"/>
</dbReference>
<dbReference type="GO" id="GO:0006260">
    <property type="term" value="P:DNA replication"/>
    <property type="evidence" value="ECO:0007669"/>
    <property type="project" value="UniProtKB-KW"/>
</dbReference>
<dbReference type="PANTHER" id="PTHR23273">
    <property type="entry name" value="REPLICATION FACTOR A 1, RFA1"/>
    <property type="match status" value="1"/>
</dbReference>
<organism evidence="8 9">
    <name type="scientific">Cocos nucifera</name>
    <name type="common">Coconut palm</name>
    <dbReference type="NCBI Taxonomy" id="13894"/>
    <lineage>
        <taxon>Eukaryota</taxon>
        <taxon>Viridiplantae</taxon>
        <taxon>Streptophyta</taxon>
        <taxon>Embryophyta</taxon>
        <taxon>Tracheophyta</taxon>
        <taxon>Spermatophyta</taxon>
        <taxon>Magnoliopsida</taxon>
        <taxon>Liliopsida</taxon>
        <taxon>Arecaceae</taxon>
        <taxon>Arecoideae</taxon>
        <taxon>Cocoseae</taxon>
        <taxon>Attaleinae</taxon>
        <taxon>Cocos</taxon>
    </lineage>
</organism>
<evidence type="ECO:0000256" key="4">
    <source>
        <dbReference type="ARBA" id="ARBA00023242"/>
    </source>
</evidence>
<feature type="compositionally biased region" description="Basic and acidic residues" evidence="5">
    <location>
        <begin position="174"/>
        <end position="183"/>
    </location>
</feature>
<reference evidence="8" key="1">
    <citation type="journal article" date="2017" name="Gigascience">
        <title>The genome draft of coconut (Cocos nucifera).</title>
        <authorList>
            <person name="Xiao Y."/>
            <person name="Xu P."/>
            <person name="Fan H."/>
            <person name="Baudouin L."/>
            <person name="Xia W."/>
            <person name="Bocs S."/>
            <person name="Xu J."/>
            <person name="Li Q."/>
            <person name="Guo A."/>
            <person name="Zhou L."/>
            <person name="Li J."/>
            <person name="Wu Y."/>
            <person name="Ma Z."/>
            <person name="Armero A."/>
            <person name="Issali A.E."/>
            <person name="Liu N."/>
            <person name="Peng M."/>
            <person name="Yang Y."/>
        </authorList>
    </citation>
    <scope>NUCLEOTIDE SEQUENCE</scope>
    <source>
        <tissue evidence="8">Spear leaf of Hainan Tall coconut</tissue>
    </source>
</reference>
<dbReference type="GO" id="GO:0005662">
    <property type="term" value="C:DNA replication factor A complex"/>
    <property type="evidence" value="ECO:0007669"/>
    <property type="project" value="TreeGrafter"/>
</dbReference>
<dbReference type="GO" id="GO:0043047">
    <property type="term" value="F:single-stranded telomeric DNA binding"/>
    <property type="evidence" value="ECO:0007669"/>
    <property type="project" value="TreeGrafter"/>
</dbReference>
<dbReference type="GO" id="GO:0000724">
    <property type="term" value="P:double-strand break repair via homologous recombination"/>
    <property type="evidence" value="ECO:0007669"/>
    <property type="project" value="TreeGrafter"/>
</dbReference>
<evidence type="ECO:0000256" key="2">
    <source>
        <dbReference type="ARBA" id="ARBA00022705"/>
    </source>
</evidence>
<keyword evidence="9" id="KW-1185">Reference proteome</keyword>
<dbReference type="GO" id="GO:0007004">
    <property type="term" value="P:telomere maintenance via telomerase"/>
    <property type="evidence" value="ECO:0007669"/>
    <property type="project" value="TreeGrafter"/>
</dbReference>